<sequence length="185" mass="21864">MKPKFQDKYRVESLRLPNRDYAANGWYFVTICTRDRTCFFGDVVAEKIQLSDIGQIAQQYWAEIPSHFEHTDIDTYIIMPNHVHGIVVIDRPPNVETRNFASLQSEETNKFGPLKPGSLQAVIHAYKASVTRWCRKNSQEHFSWQPRFYEHIIPADDSIDRIREYIANNPFKWEDDKDNPENLWM</sequence>
<dbReference type="GO" id="GO:0006313">
    <property type="term" value="P:DNA transposition"/>
    <property type="evidence" value="ECO:0007669"/>
    <property type="project" value="InterPro"/>
</dbReference>
<organism evidence="2 3">
    <name type="scientific">Chlorogloeopsis fritschii PCC 6912</name>
    <dbReference type="NCBI Taxonomy" id="211165"/>
    <lineage>
        <taxon>Bacteria</taxon>
        <taxon>Bacillati</taxon>
        <taxon>Cyanobacteriota</taxon>
        <taxon>Cyanophyceae</taxon>
        <taxon>Nostocales</taxon>
        <taxon>Chlorogloeopsidaceae</taxon>
        <taxon>Chlorogloeopsis</taxon>
    </lineage>
</organism>
<accession>A0A433NQC5</accession>
<dbReference type="Gene3D" id="3.30.70.1290">
    <property type="entry name" value="Transposase IS200-like"/>
    <property type="match status" value="1"/>
</dbReference>
<dbReference type="OrthoDB" id="9794403at2"/>
<evidence type="ECO:0000313" key="2">
    <source>
        <dbReference type="EMBL" id="RUR86034.1"/>
    </source>
</evidence>
<dbReference type="SMART" id="SM01321">
    <property type="entry name" value="Y1_Tnp"/>
    <property type="match status" value="1"/>
</dbReference>
<dbReference type="AlphaFoldDB" id="A0A433NQC5"/>
<dbReference type="STRING" id="211165.GCA_000317285_01253"/>
<protein>
    <recommendedName>
        <fullName evidence="1">Transposase IS200-like domain-containing protein</fullName>
    </recommendedName>
</protein>
<dbReference type="PANTHER" id="PTHR36966:SF1">
    <property type="entry name" value="REP-ASSOCIATED TYROSINE TRANSPOSASE"/>
    <property type="match status" value="1"/>
</dbReference>
<comment type="caution">
    <text evidence="2">The sequence shown here is derived from an EMBL/GenBank/DDBJ whole genome shotgun (WGS) entry which is preliminary data.</text>
</comment>
<dbReference type="InterPro" id="IPR002686">
    <property type="entry name" value="Transposase_17"/>
</dbReference>
<keyword evidence="3" id="KW-1185">Reference proteome</keyword>
<evidence type="ECO:0000313" key="3">
    <source>
        <dbReference type="Proteomes" id="UP000268857"/>
    </source>
</evidence>
<dbReference type="RefSeq" id="WP_016873999.1">
    <property type="nucleotide sequence ID" value="NZ_AJLN01000049.1"/>
</dbReference>
<dbReference type="GO" id="GO:0043565">
    <property type="term" value="F:sequence-specific DNA binding"/>
    <property type="evidence" value="ECO:0007669"/>
    <property type="project" value="TreeGrafter"/>
</dbReference>
<dbReference type="EMBL" id="RSCJ01000002">
    <property type="protein sequence ID" value="RUR86034.1"/>
    <property type="molecule type" value="Genomic_DNA"/>
</dbReference>
<evidence type="ECO:0000259" key="1">
    <source>
        <dbReference type="SMART" id="SM01321"/>
    </source>
</evidence>
<feature type="domain" description="Transposase IS200-like" evidence="1">
    <location>
        <begin position="22"/>
        <end position="169"/>
    </location>
</feature>
<dbReference type="PANTHER" id="PTHR36966">
    <property type="entry name" value="REP-ASSOCIATED TYROSINE TRANSPOSASE"/>
    <property type="match status" value="1"/>
</dbReference>
<dbReference type="InterPro" id="IPR036515">
    <property type="entry name" value="Transposase_17_sf"/>
</dbReference>
<dbReference type="Proteomes" id="UP000268857">
    <property type="component" value="Unassembled WGS sequence"/>
</dbReference>
<dbReference type="GO" id="GO:0004803">
    <property type="term" value="F:transposase activity"/>
    <property type="evidence" value="ECO:0007669"/>
    <property type="project" value="InterPro"/>
</dbReference>
<proteinExistence type="predicted"/>
<name>A0A433NQC5_CHLFR</name>
<gene>
    <name evidence="2" type="ORF">PCC6912_08590</name>
</gene>
<reference evidence="2 3" key="1">
    <citation type="journal article" date="2019" name="Genome Biol. Evol.">
        <title>Day and night: Metabolic profiles and evolutionary relationships of six axenic non-marine cyanobacteria.</title>
        <authorList>
            <person name="Will S.E."/>
            <person name="Henke P."/>
            <person name="Boedeker C."/>
            <person name="Huang S."/>
            <person name="Brinkmann H."/>
            <person name="Rohde M."/>
            <person name="Jarek M."/>
            <person name="Friedl T."/>
            <person name="Seufert S."/>
            <person name="Schumacher M."/>
            <person name="Overmann J."/>
            <person name="Neumann-Schaal M."/>
            <person name="Petersen J."/>
        </authorList>
    </citation>
    <scope>NUCLEOTIDE SEQUENCE [LARGE SCALE GENOMIC DNA]</scope>
    <source>
        <strain evidence="2 3">PCC 6912</strain>
    </source>
</reference>
<dbReference type="InterPro" id="IPR052715">
    <property type="entry name" value="RAYT_transposase"/>
</dbReference>
<dbReference type="SUPFAM" id="SSF143422">
    <property type="entry name" value="Transposase IS200-like"/>
    <property type="match status" value="1"/>
</dbReference>